<evidence type="ECO:0000313" key="3">
    <source>
        <dbReference type="Proteomes" id="UP001180020"/>
    </source>
</evidence>
<dbReference type="EMBL" id="JAUJYO010000012">
    <property type="protein sequence ID" value="KAK1302505.1"/>
    <property type="molecule type" value="Genomic_DNA"/>
</dbReference>
<evidence type="ECO:0000256" key="1">
    <source>
        <dbReference type="SAM" id="MobiDB-lite"/>
    </source>
</evidence>
<accession>A0AAV9DNZ7</accession>
<feature type="compositionally biased region" description="Polar residues" evidence="1">
    <location>
        <begin position="1"/>
        <end position="11"/>
    </location>
</feature>
<keyword evidence="3" id="KW-1185">Reference proteome</keyword>
<dbReference type="AlphaFoldDB" id="A0AAV9DNZ7"/>
<proteinExistence type="predicted"/>
<reference evidence="2" key="2">
    <citation type="submission" date="2023-06" db="EMBL/GenBank/DDBJ databases">
        <authorList>
            <person name="Ma L."/>
            <person name="Liu K.-W."/>
            <person name="Li Z."/>
            <person name="Hsiao Y.-Y."/>
            <person name="Qi Y."/>
            <person name="Fu T."/>
            <person name="Tang G."/>
            <person name="Zhang D."/>
            <person name="Sun W.-H."/>
            <person name="Liu D.-K."/>
            <person name="Li Y."/>
            <person name="Chen G.-Z."/>
            <person name="Liu X.-D."/>
            <person name="Liao X.-Y."/>
            <person name="Jiang Y.-T."/>
            <person name="Yu X."/>
            <person name="Hao Y."/>
            <person name="Huang J."/>
            <person name="Zhao X.-W."/>
            <person name="Ke S."/>
            <person name="Chen Y.-Y."/>
            <person name="Wu W.-L."/>
            <person name="Hsu J.-L."/>
            <person name="Lin Y.-F."/>
            <person name="Huang M.-D."/>
            <person name="Li C.-Y."/>
            <person name="Huang L."/>
            <person name="Wang Z.-W."/>
            <person name="Zhao X."/>
            <person name="Zhong W.-Y."/>
            <person name="Peng D.-H."/>
            <person name="Ahmad S."/>
            <person name="Lan S."/>
            <person name="Zhang J.-S."/>
            <person name="Tsai W.-C."/>
            <person name="Van De Peer Y."/>
            <person name="Liu Z.-J."/>
        </authorList>
    </citation>
    <scope>NUCLEOTIDE SEQUENCE</scope>
    <source>
        <strain evidence="2">CP</strain>
        <tissue evidence="2">Leaves</tissue>
    </source>
</reference>
<sequence>MDSPPKNSNGENGIDDHGRRPPKKPKFVAPINHFEIATEFAHHESSVARINNGSFGSCLSSTLSTRAIKDLINSDDIEEVSIVDNATTAAAIVRRWSWGPGLATVMGVSPLNLPQIS</sequence>
<feature type="region of interest" description="Disordered" evidence="1">
    <location>
        <begin position="1"/>
        <end position="26"/>
    </location>
</feature>
<evidence type="ECO:0000313" key="2">
    <source>
        <dbReference type="EMBL" id="KAK1302505.1"/>
    </source>
</evidence>
<name>A0AAV9DNZ7_ACOCL</name>
<organism evidence="2 3">
    <name type="scientific">Acorus calamus</name>
    <name type="common">Sweet flag</name>
    <dbReference type="NCBI Taxonomy" id="4465"/>
    <lineage>
        <taxon>Eukaryota</taxon>
        <taxon>Viridiplantae</taxon>
        <taxon>Streptophyta</taxon>
        <taxon>Embryophyta</taxon>
        <taxon>Tracheophyta</taxon>
        <taxon>Spermatophyta</taxon>
        <taxon>Magnoliopsida</taxon>
        <taxon>Liliopsida</taxon>
        <taxon>Acoraceae</taxon>
        <taxon>Acorus</taxon>
    </lineage>
</organism>
<protein>
    <submittedName>
        <fullName evidence="2">Uncharacterized protein</fullName>
    </submittedName>
</protein>
<comment type="caution">
    <text evidence="2">The sequence shown here is derived from an EMBL/GenBank/DDBJ whole genome shotgun (WGS) entry which is preliminary data.</text>
</comment>
<dbReference type="Proteomes" id="UP001180020">
    <property type="component" value="Unassembled WGS sequence"/>
</dbReference>
<reference evidence="2" key="1">
    <citation type="journal article" date="2023" name="Nat. Commun.">
        <title>Diploid and tetraploid genomes of Acorus and the evolution of monocots.</title>
        <authorList>
            <person name="Ma L."/>
            <person name="Liu K.W."/>
            <person name="Li Z."/>
            <person name="Hsiao Y.Y."/>
            <person name="Qi Y."/>
            <person name="Fu T."/>
            <person name="Tang G.D."/>
            <person name="Zhang D."/>
            <person name="Sun W.H."/>
            <person name="Liu D.K."/>
            <person name="Li Y."/>
            <person name="Chen G.Z."/>
            <person name="Liu X.D."/>
            <person name="Liao X.Y."/>
            <person name="Jiang Y.T."/>
            <person name="Yu X."/>
            <person name="Hao Y."/>
            <person name="Huang J."/>
            <person name="Zhao X.W."/>
            <person name="Ke S."/>
            <person name="Chen Y.Y."/>
            <person name="Wu W.L."/>
            <person name="Hsu J.L."/>
            <person name="Lin Y.F."/>
            <person name="Huang M.D."/>
            <person name="Li C.Y."/>
            <person name="Huang L."/>
            <person name="Wang Z.W."/>
            <person name="Zhao X."/>
            <person name="Zhong W.Y."/>
            <person name="Peng D.H."/>
            <person name="Ahmad S."/>
            <person name="Lan S."/>
            <person name="Zhang J.S."/>
            <person name="Tsai W.C."/>
            <person name="Van de Peer Y."/>
            <person name="Liu Z.J."/>
        </authorList>
    </citation>
    <scope>NUCLEOTIDE SEQUENCE</scope>
    <source>
        <strain evidence="2">CP</strain>
    </source>
</reference>
<gene>
    <name evidence="2" type="ORF">QJS10_CPB12g00764</name>
</gene>